<feature type="transmembrane region" description="Helical" evidence="1">
    <location>
        <begin position="78"/>
        <end position="101"/>
    </location>
</feature>
<keyword evidence="1" id="KW-0472">Membrane</keyword>
<feature type="transmembrane region" description="Helical" evidence="1">
    <location>
        <begin position="146"/>
        <end position="166"/>
    </location>
</feature>
<comment type="caution">
    <text evidence="2">The sequence shown here is derived from an EMBL/GenBank/DDBJ whole genome shotgun (WGS) entry which is preliminary data.</text>
</comment>
<dbReference type="GO" id="GO:0016020">
    <property type="term" value="C:membrane"/>
    <property type="evidence" value="ECO:0007669"/>
    <property type="project" value="InterPro"/>
</dbReference>
<keyword evidence="1" id="KW-1133">Transmembrane helix</keyword>
<feature type="transmembrane region" description="Helical" evidence="1">
    <location>
        <begin position="283"/>
        <end position="307"/>
    </location>
</feature>
<dbReference type="AlphaFoldDB" id="A0A644UJH8"/>
<reference evidence="2" key="1">
    <citation type="submission" date="2019-08" db="EMBL/GenBank/DDBJ databases">
        <authorList>
            <person name="Kucharzyk K."/>
            <person name="Murdoch R.W."/>
            <person name="Higgins S."/>
            <person name="Loffler F."/>
        </authorList>
    </citation>
    <scope>NUCLEOTIDE SEQUENCE</scope>
</reference>
<accession>A0A644UJH8</accession>
<protein>
    <recommendedName>
        <fullName evidence="3">Ammonia monooxygenase</fullName>
    </recommendedName>
</protein>
<feature type="transmembrane region" description="Helical" evidence="1">
    <location>
        <begin position="178"/>
        <end position="194"/>
    </location>
</feature>
<organism evidence="2">
    <name type="scientific">bioreactor metagenome</name>
    <dbReference type="NCBI Taxonomy" id="1076179"/>
    <lineage>
        <taxon>unclassified sequences</taxon>
        <taxon>metagenomes</taxon>
        <taxon>ecological metagenomes</taxon>
    </lineage>
</organism>
<feature type="transmembrane region" description="Helical" evidence="1">
    <location>
        <begin position="319"/>
        <end position="338"/>
    </location>
</feature>
<sequence length="346" mass="37603">MVRAGLVVLAFFIGWGLSFIGMPIPWMLGGIFVSLAMKIAGIQGVSWPRRWRNYGLIVVGYGIGRYVTPSVLDQMLQQIPGIVGATIVAVATALIISVFMAKYEHMDLHSTIMGIMPGGFTQMTAMSDEDCRVDTNVVTVLQSLRLITIVVTVPFLVINFLGAQVTQTATSLAVTKGVSFWPILPLAAIVGFIMEKLKISTPYLMGPIFVTAALSLYMGLLNTSPNWLLSLAQLSIGIYVGTGLEPKKVKKLMLILPNVFLGIFVMLAVSIGVAYLLSYFYGFSLITAFLAMAPGGLGEMCLVGMSLEENVAIILTYQMFRFLFLNLAVPVCIGRYFGKPSLGEER</sequence>
<dbReference type="InterPro" id="IPR007820">
    <property type="entry name" value="AbrB_fam"/>
</dbReference>
<name>A0A644UJH8_9ZZZZ</name>
<dbReference type="PANTHER" id="PTHR38457:SF1">
    <property type="entry name" value="REGULATOR ABRB-RELATED"/>
    <property type="match status" value="1"/>
</dbReference>
<dbReference type="NCBIfam" id="TIGR03082">
    <property type="entry name" value="Gneg_AbrB_dup"/>
    <property type="match status" value="2"/>
</dbReference>
<gene>
    <name evidence="2" type="ORF">SDC9_24826</name>
</gene>
<dbReference type="PIRSF" id="PIRSF038991">
    <property type="entry name" value="Protein_AbrB"/>
    <property type="match status" value="1"/>
</dbReference>
<dbReference type="EMBL" id="VSSQ01000121">
    <property type="protein sequence ID" value="MPL78953.1"/>
    <property type="molecule type" value="Genomic_DNA"/>
</dbReference>
<keyword evidence="1" id="KW-0812">Transmembrane</keyword>
<evidence type="ECO:0000256" key="1">
    <source>
        <dbReference type="SAM" id="Phobius"/>
    </source>
</evidence>
<dbReference type="InterPro" id="IPR017516">
    <property type="entry name" value="AbrB_dup"/>
</dbReference>
<feature type="transmembrane region" description="Helical" evidence="1">
    <location>
        <begin position="256"/>
        <end position="277"/>
    </location>
</feature>
<proteinExistence type="predicted"/>
<evidence type="ECO:0000313" key="2">
    <source>
        <dbReference type="EMBL" id="MPL78953.1"/>
    </source>
</evidence>
<evidence type="ECO:0008006" key="3">
    <source>
        <dbReference type="Google" id="ProtNLM"/>
    </source>
</evidence>
<feature type="transmembrane region" description="Helical" evidence="1">
    <location>
        <begin position="201"/>
        <end position="221"/>
    </location>
</feature>
<dbReference type="PANTHER" id="PTHR38457">
    <property type="entry name" value="REGULATOR ABRB-RELATED"/>
    <property type="match status" value="1"/>
</dbReference>
<dbReference type="GO" id="GO:0010468">
    <property type="term" value="P:regulation of gene expression"/>
    <property type="evidence" value="ECO:0007669"/>
    <property type="project" value="InterPro"/>
</dbReference>
<dbReference type="Pfam" id="PF05145">
    <property type="entry name" value="AbrB"/>
    <property type="match status" value="1"/>
</dbReference>